<name>A0ABS9QM57_9HYPH</name>
<comment type="caution">
    <text evidence="1">The sequence shown here is derived from an EMBL/GenBank/DDBJ whole genome shotgun (WGS) entry which is preliminary data.</text>
</comment>
<dbReference type="EMBL" id="JAKREW010000045">
    <property type="protein sequence ID" value="MCG7508525.1"/>
    <property type="molecule type" value="Genomic_DNA"/>
</dbReference>
<gene>
    <name evidence="1" type="ORF">L4923_26135</name>
</gene>
<evidence type="ECO:0000313" key="2">
    <source>
        <dbReference type="Proteomes" id="UP001201701"/>
    </source>
</evidence>
<dbReference type="RefSeq" id="WP_239370036.1">
    <property type="nucleotide sequence ID" value="NZ_JAKREW010000045.1"/>
</dbReference>
<organism evidence="1 2">
    <name type="scientific">Mesorhizobium retamae</name>
    <dbReference type="NCBI Taxonomy" id="2912854"/>
    <lineage>
        <taxon>Bacteria</taxon>
        <taxon>Pseudomonadati</taxon>
        <taxon>Pseudomonadota</taxon>
        <taxon>Alphaproteobacteria</taxon>
        <taxon>Hyphomicrobiales</taxon>
        <taxon>Phyllobacteriaceae</taxon>
        <taxon>Mesorhizobium</taxon>
    </lineage>
</organism>
<keyword evidence="2" id="KW-1185">Reference proteome</keyword>
<evidence type="ECO:0000313" key="1">
    <source>
        <dbReference type="EMBL" id="MCG7508525.1"/>
    </source>
</evidence>
<protein>
    <recommendedName>
        <fullName evidence="3">Helix-turn-helix domain-containing protein</fullName>
    </recommendedName>
</protein>
<dbReference type="Proteomes" id="UP001201701">
    <property type="component" value="Unassembled WGS sequence"/>
</dbReference>
<proteinExistence type="predicted"/>
<reference evidence="1 2" key="1">
    <citation type="submission" date="2022-02" db="EMBL/GenBank/DDBJ databases">
        <title>Draft genome sequence of Mezorhizobium retamae strain IRAMC:0171 isolated from Retama raetam nodules.</title>
        <authorList>
            <person name="Bengaied R."/>
            <person name="Sbissi I."/>
            <person name="Huber K."/>
            <person name="Ghodbane F."/>
            <person name="Nouioui I."/>
            <person name="Tarhouni M."/>
            <person name="Gtari M."/>
        </authorList>
    </citation>
    <scope>NUCLEOTIDE SEQUENCE [LARGE SCALE GENOMIC DNA]</scope>
    <source>
        <strain evidence="1 2">IRAMC:0171</strain>
    </source>
</reference>
<evidence type="ECO:0008006" key="3">
    <source>
        <dbReference type="Google" id="ProtNLM"/>
    </source>
</evidence>
<sequence length="183" mass="20853">MAKKKHDNQGRGNGEGHFFQMYEWFMKTTAWQHASPYERSLYLELKRRYNGRNNGDISLSHREAKALLQCSNTAIENAFRGLTARGFIVAVRKGAFDWKTAKDGRAAGRATRWRLTELPQDIPIRVLSGGTKEFMLWQPGMDLSEKSAVRSKRTNGPTRADHFENDVRSERTINDGVSAHVGR</sequence>
<accession>A0ABS9QM57</accession>